<keyword evidence="9" id="KW-0472">Membrane</keyword>
<evidence type="ECO:0000256" key="6">
    <source>
        <dbReference type="ARBA" id="ARBA00023125"/>
    </source>
</evidence>
<feature type="domain" description="C2H2-type" evidence="10">
    <location>
        <begin position="334"/>
        <end position="361"/>
    </location>
</feature>
<reference evidence="11" key="2">
    <citation type="submission" date="2023-05" db="EMBL/GenBank/DDBJ databases">
        <authorList>
            <person name="Fouks B."/>
        </authorList>
    </citation>
    <scope>NUCLEOTIDE SEQUENCE</scope>
    <source>
        <strain evidence="11">Stay&amp;Tobe</strain>
        <tissue evidence="11">Testes</tissue>
    </source>
</reference>
<evidence type="ECO:0000256" key="5">
    <source>
        <dbReference type="ARBA" id="ARBA00022833"/>
    </source>
</evidence>
<dbReference type="GO" id="GO:0006357">
    <property type="term" value="P:regulation of transcription by RNA polymerase II"/>
    <property type="evidence" value="ECO:0007669"/>
    <property type="project" value="TreeGrafter"/>
</dbReference>
<keyword evidence="3" id="KW-0677">Repeat</keyword>
<feature type="domain" description="C2H2-type" evidence="10">
    <location>
        <begin position="250"/>
        <end position="277"/>
    </location>
</feature>
<dbReference type="GO" id="GO:0008270">
    <property type="term" value="F:zinc ion binding"/>
    <property type="evidence" value="ECO:0007669"/>
    <property type="project" value="UniProtKB-KW"/>
</dbReference>
<feature type="domain" description="C2H2-type" evidence="10">
    <location>
        <begin position="389"/>
        <end position="413"/>
    </location>
</feature>
<dbReference type="Pfam" id="PF00096">
    <property type="entry name" value="zf-C2H2"/>
    <property type="match status" value="5"/>
</dbReference>
<dbReference type="PROSITE" id="PS00028">
    <property type="entry name" value="ZINC_FINGER_C2H2_1"/>
    <property type="match status" value="6"/>
</dbReference>
<evidence type="ECO:0000256" key="1">
    <source>
        <dbReference type="ARBA" id="ARBA00004123"/>
    </source>
</evidence>
<feature type="domain" description="C2H2-type" evidence="10">
    <location>
        <begin position="306"/>
        <end position="333"/>
    </location>
</feature>
<name>A0AAD8E4N7_DIPPU</name>
<dbReference type="AlphaFoldDB" id="A0AAD8E4N7"/>
<keyword evidence="12" id="KW-1185">Reference proteome</keyword>
<evidence type="ECO:0000256" key="2">
    <source>
        <dbReference type="ARBA" id="ARBA00022723"/>
    </source>
</evidence>
<comment type="subcellular location">
    <subcellularLocation>
        <location evidence="1">Nucleus</location>
    </subcellularLocation>
</comment>
<dbReference type="SUPFAM" id="SSF57667">
    <property type="entry name" value="beta-beta-alpha zinc fingers"/>
    <property type="match status" value="4"/>
</dbReference>
<evidence type="ECO:0000256" key="9">
    <source>
        <dbReference type="SAM" id="Phobius"/>
    </source>
</evidence>
<dbReference type="FunFam" id="3.30.160.60:FF:000065">
    <property type="entry name" value="B-cell CLL/lymphoma 6, member B"/>
    <property type="match status" value="1"/>
</dbReference>
<dbReference type="PROSITE" id="PS50157">
    <property type="entry name" value="ZINC_FINGER_C2H2_2"/>
    <property type="match status" value="6"/>
</dbReference>
<gene>
    <name evidence="11" type="ORF">L9F63_006257</name>
</gene>
<accession>A0AAD8E4N7</accession>
<keyword evidence="4 8" id="KW-0863">Zinc-finger</keyword>
<dbReference type="SMART" id="SM00355">
    <property type="entry name" value="ZnF_C2H2"/>
    <property type="match status" value="7"/>
</dbReference>
<dbReference type="PANTHER" id="PTHR24390:SF159">
    <property type="entry name" value="GROWTH FACTOR INDEPENDENT 1 TRANSCRIPTIONAL REPRESSOR"/>
    <property type="match status" value="1"/>
</dbReference>
<keyword evidence="9" id="KW-1133">Transmembrane helix</keyword>
<feature type="transmembrane region" description="Helical" evidence="9">
    <location>
        <begin position="114"/>
        <end position="135"/>
    </location>
</feature>
<evidence type="ECO:0000256" key="7">
    <source>
        <dbReference type="ARBA" id="ARBA00023242"/>
    </source>
</evidence>
<dbReference type="InterPro" id="IPR013087">
    <property type="entry name" value="Znf_C2H2_type"/>
</dbReference>
<dbReference type="FunFam" id="3.30.160.60:FF:000630">
    <property type="entry name" value="Zinc finger protein 180"/>
    <property type="match status" value="1"/>
</dbReference>
<keyword evidence="5" id="KW-0862">Zinc</keyword>
<dbReference type="InterPro" id="IPR036236">
    <property type="entry name" value="Znf_C2H2_sf"/>
</dbReference>
<dbReference type="FunFam" id="3.30.160.60:FF:000086">
    <property type="entry name" value="transcription factor E4F1 isoform X1"/>
    <property type="match status" value="2"/>
</dbReference>
<dbReference type="GO" id="GO:0003700">
    <property type="term" value="F:DNA-binding transcription factor activity"/>
    <property type="evidence" value="ECO:0007669"/>
    <property type="project" value="TreeGrafter"/>
</dbReference>
<dbReference type="GO" id="GO:0000978">
    <property type="term" value="F:RNA polymerase II cis-regulatory region sequence-specific DNA binding"/>
    <property type="evidence" value="ECO:0007669"/>
    <property type="project" value="TreeGrafter"/>
</dbReference>
<evidence type="ECO:0000256" key="3">
    <source>
        <dbReference type="ARBA" id="ARBA00022737"/>
    </source>
</evidence>
<proteinExistence type="predicted"/>
<feature type="domain" description="C2H2-type" evidence="10">
    <location>
        <begin position="278"/>
        <end position="305"/>
    </location>
</feature>
<keyword evidence="6" id="KW-0238">DNA-binding</keyword>
<evidence type="ECO:0000256" key="8">
    <source>
        <dbReference type="PROSITE-ProRule" id="PRU00042"/>
    </source>
</evidence>
<evidence type="ECO:0000313" key="12">
    <source>
        <dbReference type="Proteomes" id="UP001233999"/>
    </source>
</evidence>
<keyword evidence="7" id="KW-0539">Nucleus</keyword>
<evidence type="ECO:0000259" key="10">
    <source>
        <dbReference type="PROSITE" id="PS50157"/>
    </source>
</evidence>
<dbReference type="Proteomes" id="UP001233999">
    <property type="component" value="Unassembled WGS sequence"/>
</dbReference>
<keyword evidence="2" id="KW-0479">Metal-binding</keyword>
<dbReference type="PANTHER" id="PTHR24390">
    <property type="entry name" value="ZINC FINGER PROTEIN"/>
    <property type="match status" value="1"/>
</dbReference>
<dbReference type="Gene3D" id="3.30.160.60">
    <property type="entry name" value="Classic Zinc Finger"/>
    <property type="match status" value="7"/>
</dbReference>
<dbReference type="EMBL" id="JASPKZ010009372">
    <property type="protein sequence ID" value="KAJ9577135.1"/>
    <property type="molecule type" value="Genomic_DNA"/>
</dbReference>
<evidence type="ECO:0000313" key="11">
    <source>
        <dbReference type="EMBL" id="KAJ9577135.1"/>
    </source>
</evidence>
<protein>
    <recommendedName>
        <fullName evidence="10">C2H2-type domain-containing protein</fullName>
    </recommendedName>
</protein>
<sequence length="413" mass="47701">MKQTEVTLKGYKTTYHSINIDLVHRCEVMLASVHAKSDSECADTAFESYIFNIKKECHVSQSEIGPEDIEMEIRNEDDQVSCTFIKCEPLPPVDSLSSQDPELEETCAGINNSVTILMLCIIMLEIFIPCILHNIDMEMKIKREDDLISRSESYPTTDPLAFQDTQIEWDQSEESLVEIYTRNQCSHTGGTFCTGDSENCFFTDNKSFIEKPSLNARVSLHSDEKPFKCCIFTEKGNLNVHLRSHNEKPFICAICKKSFTLKGNLNVHLRLHDNVKAFKCPLCYKSFNQKYNLKLHLQTHNDEKRFKCFHCNKSFIEKCRLNIHIRSHNNEKPFKCAICNKSFTAKGTLSIHLRLHSNEKPFKCSICNKSFTQKGHLNVHLRSHNEKPIRCHLCNKSFTYKIDLNNHLPLHNN</sequence>
<comment type="caution">
    <text evidence="11">The sequence shown here is derived from an EMBL/GenBank/DDBJ whole genome shotgun (WGS) entry which is preliminary data.</text>
</comment>
<feature type="domain" description="C2H2-type" evidence="10">
    <location>
        <begin position="362"/>
        <end position="389"/>
    </location>
</feature>
<dbReference type="GO" id="GO:0005634">
    <property type="term" value="C:nucleus"/>
    <property type="evidence" value="ECO:0007669"/>
    <property type="project" value="UniProtKB-SubCell"/>
</dbReference>
<evidence type="ECO:0000256" key="4">
    <source>
        <dbReference type="ARBA" id="ARBA00022771"/>
    </source>
</evidence>
<organism evidence="11 12">
    <name type="scientific">Diploptera punctata</name>
    <name type="common">Pacific beetle cockroach</name>
    <dbReference type="NCBI Taxonomy" id="6984"/>
    <lineage>
        <taxon>Eukaryota</taxon>
        <taxon>Metazoa</taxon>
        <taxon>Ecdysozoa</taxon>
        <taxon>Arthropoda</taxon>
        <taxon>Hexapoda</taxon>
        <taxon>Insecta</taxon>
        <taxon>Pterygota</taxon>
        <taxon>Neoptera</taxon>
        <taxon>Polyneoptera</taxon>
        <taxon>Dictyoptera</taxon>
        <taxon>Blattodea</taxon>
        <taxon>Blaberoidea</taxon>
        <taxon>Blaberidae</taxon>
        <taxon>Diplopterinae</taxon>
        <taxon>Diploptera</taxon>
    </lineage>
</organism>
<reference evidence="11" key="1">
    <citation type="journal article" date="2023" name="IScience">
        <title>Live-bearing cockroach genome reveals convergent evolutionary mechanisms linked to viviparity in insects and beyond.</title>
        <authorList>
            <person name="Fouks B."/>
            <person name="Harrison M.C."/>
            <person name="Mikhailova A.A."/>
            <person name="Marchal E."/>
            <person name="English S."/>
            <person name="Carruthers M."/>
            <person name="Jennings E.C."/>
            <person name="Chiamaka E.L."/>
            <person name="Frigard R.A."/>
            <person name="Pippel M."/>
            <person name="Attardo G.M."/>
            <person name="Benoit J.B."/>
            <person name="Bornberg-Bauer E."/>
            <person name="Tobe S.S."/>
        </authorList>
    </citation>
    <scope>NUCLEOTIDE SEQUENCE</scope>
    <source>
        <strain evidence="11">Stay&amp;Tobe</strain>
    </source>
</reference>
<keyword evidence="9" id="KW-0812">Transmembrane</keyword>